<dbReference type="GO" id="GO:0046872">
    <property type="term" value="F:metal ion binding"/>
    <property type="evidence" value="ECO:0007669"/>
    <property type="project" value="UniProtKB-KW"/>
</dbReference>
<dbReference type="GO" id="GO:0008654">
    <property type="term" value="P:phospholipid biosynthetic process"/>
    <property type="evidence" value="ECO:0007669"/>
    <property type="project" value="UniProtKB-KW"/>
</dbReference>
<keyword evidence="24" id="KW-1185">Reference proteome</keyword>
<dbReference type="PROSITE" id="PS50297">
    <property type="entry name" value="ANK_REP_REGION"/>
    <property type="match status" value="1"/>
</dbReference>
<dbReference type="GO" id="GO:0005739">
    <property type="term" value="C:mitochondrion"/>
    <property type="evidence" value="ECO:0007669"/>
    <property type="project" value="TreeGrafter"/>
</dbReference>
<evidence type="ECO:0000313" key="23">
    <source>
        <dbReference type="EnsemblMetazoa" id="GAUT039768-PA"/>
    </source>
</evidence>
<evidence type="ECO:0000256" key="2">
    <source>
        <dbReference type="ARBA" id="ARBA00007894"/>
    </source>
</evidence>
<keyword evidence="16" id="KW-0030">Aminoacyl-tRNA synthetase</keyword>
<dbReference type="SUPFAM" id="SSF48403">
    <property type="entry name" value="Ankyrin repeat"/>
    <property type="match status" value="2"/>
</dbReference>
<keyword evidence="8" id="KW-0547">Nucleotide-binding</keyword>
<dbReference type="EnsemblMetazoa" id="GAUT039768-RA">
    <property type="protein sequence ID" value="GAUT039768-PA"/>
    <property type="gene ID" value="GAUT039768"/>
</dbReference>
<evidence type="ECO:0000256" key="12">
    <source>
        <dbReference type="ARBA" id="ARBA00022917"/>
    </source>
</evidence>
<dbReference type="GO" id="GO:0006508">
    <property type="term" value="P:proteolysis"/>
    <property type="evidence" value="ECO:0007669"/>
    <property type="project" value="UniProtKB-KW"/>
</dbReference>
<keyword evidence="20" id="KW-0175">Coiled coil</keyword>
<evidence type="ECO:0000256" key="15">
    <source>
        <dbReference type="ARBA" id="ARBA00023098"/>
    </source>
</evidence>
<dbReference type="InterPro" id="IPR010106">
    <property type="entry name" value="RpnA"/>
</dbReference>
<dbReference type="Proteomes" id="UP000078200">
    <property type="component" value="Unassembled WGS sequence"/>
</dbReference>
<dbReference type="PANTHER" id="PTHR43311:SF2">
    <property type="entry name" value="GLUTAMATE--TRNA LIGASE, MITOCHONDRIAL-RELATED"/>
    <property type="match status" value="1"/>
</dbReference>
<evidence type="ECO:0000256" key="14">
    <source>
        <dbReference type="ARBA" id="ARBA00023027"/>
    </source>
</evidence>
<keyword evidence="5" id="KW-0436">Ligase</keyword>
<evidence type="ECO:0000256" key="19">
    <source>
        <dbReference type="PROSITE-ProRule" id="PRU00023"/>
    </source>
</evidence>
<name>A0A1A9VKG6_GLOAU</name>
<dbReference type="GO" id="GO:0008234">
    <property type="term" value="F:cysteine-type peptidase activity"/>
    <property type="evidence" value="ECO:0007669"/>
    <property type="project" value="InterPro"/>
</dbReference>
<evidence type="ECO:0000256" key="10">
    <source>
        <dbReference type="ARBA" id="ARBA00022840"/>
    </source>
</evidence>
<dbReference type="SUPFAM" id="SSF52374">
    <property type="entry name" value="Nucleotidylyl transferase"/>
    <property type="match status" value="1"/>
</dbReference>
<dbReference type="GO" id="GO:0006424">
    <property type="term" value="P:glutamyl-tRNA aminoacylation"/>
    <property type="evidence" value="ECO:0007669"/>
    <property type="project" value="TreeGrafter"/>
</dbReference>
<dbReference type="VEuPathDB" id="VectorBase:GAUT039768"/>
<dbReference type="Gene3D" id="1.20.1090.10">
    <property type="entry name" value="Dehydroquinate synthase-like - alpha domain"/>
    <property type="match status" value="1"/>
</dbReference>
<keyword evidence="12" id="KW-0648">Protein biosynthesis</keyword>
<evidence type="ECO:0000256" key="3">
    <source>
        <dbReference type="ARBA" id="ARBA00022490"/>
    </source>
</evidence>
<evidence type="ECO:0000256" key="18">
    <source>
        <dbReference type="ARBA" id="ARBA00023264"/>
    </source>
</evidence>
<comment type="similarity">
    <text evidence="2">Belongs to the class-I aminoacyl-tRNA synthetase family. Glutamate--tRNA ligase type 1 subfamily.</text>
</comment>
<dbReference type="InterPro" id="IPR008925">
    <property type="entry name" value="aa_tRNA-synth_I_cd-bd_sf"/>
</dbReference>
<keyword evidence="9" id="KW-0378">Hydrolase</keyword>
<evidence type="ECO:0000256" key="11">
    <source>
        <dbReference type="ARBA" id="ARBA00022857"/>
    </source>
</evidence>
<dbReference type="InterPro" id="IPR020058">
    <property type="entry name" value="Glu/Gln-tRNA-synth_Ib_cat-dom"/>
</dbReference>
<dbReference type="InterPro" id="IPR038765">
    <property type="entry name" value="Papain-like_cys_pep_sf"/>
</dbReference>
<dbReference type="PANTHER" id="PTHR43311">
    <property type="entry name" value="GLUTAMATE--TRNA LIGASE"/>
    <property type="match status" value="1"/>
</dbReference>
<dbReference type="NCBIfam" id="TIGR01784">
    <property type="entry name" value="T_den_put_tspse"/>
    <property type="match status" value="1"/>
</dbReference>
<dbReference type="GO" id="GO:0005524">
    <property type="term" value="F:ATP binding"/>
    <property type="evidence" value="ECO:0007669"/>
    <property type="project" value="UniProtKB-KW"/>
</dbReference>
<keyword evidence="17" id="KW-0594">Phospholipid biosynthesis</keyword>
<dbReference type="Pfam" id="PF12784">
    <property type="entry name" value="PDDEXK_2"/>
    <property type="match status" value="1"/>
</dbReference>
<dbReference type="Gene3D" id="1.10.10.350">
    <property type="match status" value="1"/>
</dbReference>
<evidence type="ECO:0000256" key="20">
    <source>
        <dbReference type="SAM" id="Coils"/>
    </source>
</evidence>
<evidence type="ECO:0000256" key="1">
    <source>
        <dbReference type="ARBA" id="ARBA00005234"/>
    </source>
</evidence>
<dbReference type="Pfam" id="PF12796">
    <property type="entry name" value="Ank_2"/>
    <property type="match status" value="2"/>
</dbReference>
<evidence type="ECO:0000256" key="7">
    <source>
        <dbReference type="ARBA" id="ARBA00022723"/>
    </source>
</evidence>
<accession>A0A1A9VKG6</accession>
<dbReference type="InterPro" id="IPR036770">
    <property type="entry name" value="Ankyrin_rpt-contain_sf"/>
</dbReference>
<dbReference type="InterPro" id="IPR002110">
    <property type="entry name" value="Ankyrin_rpt"/>
</dbReference>
<feature type="region of interest" description="Disordered" evidence="21">
    <location>
        <begin position="37"/>
        <end position="58"/>
    </location>
</feature>
<dbReference type="Gene3D" id="1.25.40.20">
    <property type="entry name" value="Ankyrin repeat-containing domain"/>
    <property type="match status" value="2"/>
</dbReference>
<dbReference type="GO" id="GO:0000049">
    <property type="term" value="F:tRNA binding"/>
    <property type="evidence" value="ECO:0007669"/>
    <property type="project" value="InterPro"/>
</dbReference>
<keyword evidence="3" id="KW-0963">Cytoplasm</keyword>
<dbReference type="Pfam" id="PF00749">
    <property type="entry name" value="tRNA-synt_1c"/>
    <property type="match status" value="1"/>
</dbReference>
<reference evidence="23" key="1">
    <citation type="submission" date="2020-05" db="UniProtKB">
        <authorList>
            <consortium name="EnsemblMetazoa"/>
        </authorList>
    </citation>
    <scope>IDENTIFICATION</scope>
    <source>
        <strain evidence="23">TTRI</strain>
    </source>
</reference>
<dbReference type="Gene3D" id="3.40.395.10">
    <property type="entry name" value="Adenoviral Proteinase, Chain A"/>
    <property type="match status" value="1"/>
</dbReference>
<keyword evidence="19" id="KW-0040">ANK repeat</keyword>
<keyword evidence="14" id="KW-0520">NAD</keyword>
<comment type="similarity">
    <text evidence="1">Belongs to the peptidase C48 family.</text>
</comment>
<feature type="domain" description="Ubiquitin-like protease family profile" evidence="22">
    <location>
        <begin position="56"/>
        <end position="211"/>
    </location>
</feature>
<organism evidence="23 24">
    <name type="scientific">Glossina austeni</name>
    <name type="common">Savannah tsetse fly</name>
    <dbReference type="NCBI Taxonomy" id="7395"/>
    <lineage>
        <taxon>Eukaryota</taxon>
        <taxon>Metazoa</taxon>
        <taxon>Ecdysozoa</taxon>
        <taxon>Arthropoda</taxon>
        <taxon>Hexapoda</taxon>
        <taxon>Insecta</taxon>
        <taxon>Pterygota</taxon>
        <taxon>Neoptera</taxon>
        <taxon>Endopterygota</taxon>
        <taxon>Diptera</taxon>
        <taxon>Brachycera</taxon>
        <taxon>Muscomorpha</taxon>
        <taxon>Hippoboscoidea</taxon>
        <taxon>Glossinidae</taxon>
        <taxon>Glossina</taxon>
    </lineage>
</organism>
<feature type="repeat" description="ANK" evidence="19">
    <location>
        <begin position="2311"/>
        <end position="2343"/>
    </location>
</feature>
<protein>
    <recommendedName>
        <fullName evidence="22">Ubiquitin-like protease family profile domain-containing protein</fullName>
    </recommendedName>
</protein>
<evidence type="ECO:0000256" key="13">
    <source>
        <dbReference type="ARBA" id="ARBA00023002"/>
    </source>
</evidence>
<dbReference type="GO" id="GO:0016491">
    <property type="term" value="F:oxidoreductase activity"/>
    <property type="evidence" value="ECO:0007669"/>
    <property type="project" value="UniProtKB-KW"/>
</dbReference>
<dbReference type="PROSITE" id="PS50088">
    <property type="entry name" value="ANK_REPEAT"/>
    <property type="match status" value="3"/>
</dbReference>
<evidence type="ECO:0000313" key="24">
    <source>
        <dbReference type="Proteomes" id="UP000078200"/>
    </source>
</evidence>
<dbReference type="PROSITE" id="PS50600">
    <property type="entry name" value="ULP_PROTEASE"/>
    <property type="match status" value="1"/>
</dbReference>
<keyword evidence="11" id="KW-0521">NADP</keyword>
<keyword evidence="18" id="KW-1208">Phospholipid metabolism</keyword>
<proteinExistence type="inferred from homology"/>
<dbReference type="InterPro" id="IPR049940">
    <property type="entry name" value="GluQ/Sye"/>
</dbReference>
<evidence type="ECO:0000256" key="17">
    <source>
        <dbReference type="ARBA" id="ARBA00023209"/>
    </source>
</evidence>
<keyword evidence="10" id="KW-0067">ATP-binding</keyword>
<keyword evidence="13" id="KW-0560">Oxidoreductase</keyword>
<dbReference type="Pfam" id="PF13685">
    <property type="entry name" value="Fe-ADH_2"/>
    <property type="match status" value="1"/>
</dbReference>
<evidence type="ECO:0000259" key="22">
    <source>
        <dbReference type="PROSITE" id="PS50600"/>
    </source>
</evidence>
<keyword evidence="15" id="KW-0443">Lipid metabolism</keyword>
<feature type="repeat" description="ANK" evidence="19">
    <location>
        <begin position="626"/>
        <end position="649"/>
    </location>
</feature>
<dbReference type="SMART" id="SM00248">
    <property type="entry name" value="ANK"/>
    <property type="match status" value="10"/>
</dbReference>
<feature type="repeat" description="ANK" evidence="19">
    <location>
        <begin position="2344"/>
        <end position="2376"/>
    </location>
</feature>
<evidence type="ECO:0000256" key="6">
    <source>
        <dbReference type="ARBA" id="ARBA00022670"/>
    </source>
</evidence>
<dbReference type="InterPro" id="IPR045462">
    <property type="entry name" value="aa-tRNA-synth_I_cd-bd"/>
</dbReference>
<dbReference type="SUPFAM" id="SSF54001">
    <property type="entry name" value="Cysteine proteinases"/>
    <property type="match status" value="1"/>
</dbReference>
<feature type="coiled-coil region" evidence="20">
    <location>
        <begin position="3377"/>
        <end position="3404"/>
    </location>
</feature>
<dbReference type="GO" id="GO:0004818">
    <property type="term" value="F:glutamate-tRNA ligase activity"/>
    <property type="evidence" value="ECO:0007669"/>
    <property type="project" value="TreeGrafter"/>
</dbReference>
<keyword evidence="7" id="KW-0479">Metal-binding</keyword>
<evidence type="ECO:0000256" key="21">
    <source>
        <dbReference type="SAM" id="MobiDB-lite"/>
    </source>
</evidence>
<evidence type="ECO:0000256" key="4">
    <source>
        <dbReference type="ARBA" id="ARBA00022516"/>
    </source>
</evidence>
<dbReference type="Pfam" id="PF19269">
    <property type="entry name" value="Anticodon_2"/>
    <property type="match status" value="1"/>
</dbReference>
<evidence type="ECO:0000256" key="16">
    <source>
        <dbReference type="ARBA" id="ARBA00023146"/>
    </source>
</evidence>
<evidence type="ECO:0000256" key="8">
    <source>
        <dbReference type="ARBA" id="ARBA00022741"/>
    </source>
</evidence>
<evidence type="ECO:0000256" key="9">
    <source>
        <dbReference type="ARBA" id="ARBA00022801"/>
    </source>
</evidence>
<dbReference type="Gene3D" id="3.40.50.1970">
    <property type="match status" value="1"/>
</dbReference>
<sequence length="3951" mass="448030">MHDILNNVSDVGNKTDLNVETTVSPRNHTQDFHKLLLKGHRSRRSPGQADSRNENSDLRSSAFISATESGDYTYWLSQEDIANIAKFRYGWYGDNGDVIFEVVGSEERLRQQLQKYKDRLVEHNRQSLALIINLGGSEANPEGSHWVTLVVTFHNQRSLSAYYIDSLGNDAPSWVKRVMVEEVINNLDFRVRQQEDSFNCGIFALENARMMSEDIQSDNDEQLFQVEDYRPSREKLQEIREDFMIVLRYYLVYGQSREGDSESIIDQCRKAIEQAKGESMKEVENIDNGKERRILNGLRELLSIPVPSGGANLLGKLGLYHNSGIDQFSDEEREALRGLFSDIDLYKKISNRSKMSDELRDDNSRKLYEGLLKIIGSNQDSNEINQDIGKFLDNNEVDITSLDAEQGISFLDQAIIEGRADYAISLINYYIYKGIDISAAITHEDWTPLHFASVGGQSSVTKGFFIEILNPIERYINGELTSDTRDILVNLIHSEPQIVREINYSMDRIAKELIAKGADPNKPIVSSLASSSLSKEGNQKHVGFLHTNTPFTFAMIYRRIPVLLDMINKVDLERLDFSHGNTPLHYIANIIGIGDEGKTNEEMQQERDLAEVLARAMGDISKKNYLGNTPLHEAVTNGNRYIVELFLKRDYLFPQMEILSIQNLAGRTAIHEAAARNEQEILELLVRVATQKDLDIQDKFGRTAVKLIEQTVQVSGTSSKYGRTLFILRQSDYQSWKTKELGSKSSFPSPPDVPQDYGNAYLDEAKRFIEWYKSAERYDLLEHPYQQLARINLDFRDIGKGYMNSHIQTIEGSNARSIDKLCSHLALAGIYSVVTERQLESSLGLDPKHVKWKQSFHYSEAYKLTQGDLDNSAHVVLQREMGIAYNKNIGTYNIQQCVAVVAHDTKTDKVVLSHFDRYSGPLKFIDQILKQFSSENKIDIHVYGGRDRVTVDESGRYLVSDNNINQVLKQIYYCRERVNVISINVAKSLPPGVVYVVKDRRLVHATPNHPDESISSRAATINLNLWPKKTGEYLYPIHVVDFSKSEEERIVSFNDEQKRQLREIEGWQRQSLASGRSTSFMWSSNQILHSIDDTLQQGVLSMEVQMEVQEVVLSNIDRVAGNPNIRPISDHQLILAQTNRQNPGVEDLIDYYMGESQPSDLGDMEIDALLSGDLDDIEMLDLDDCLEQGNRKKRSTKGLCIDSRDKEQRIKELLKELESKINDEVLSRHEKIKNVATYDVNKSDMLSNALQSLKLSKMLLLMSRKSKISTELQEKAYYNVLIDIGTLIHDHKNYIRGSRLSALESRVRGNKLFSVAHDSYYLLKNESNSEFNIMNIKGYFSDSDIKDFYAEAEAYDKEVITIHSTQVFADGVEVYVEVKDNNGNHQKVVIGYITGIRNTENYILDEETSEIKLRVDGDKEYTITQELEEEHVKHYLNIPGGHKVKIGNIISSFTKDIKKAIHSRLHGLELLASKKDVEEISDAEITDQDYNDIVDEIKQSLSQKGVSESIFDQFKKQLDYVNEEVFKKYVNDISKELTKNNIGFDGSKFNSAKSKGAKVGKLFSVMAIYDLLDSVKDLETLGHDKDFLKIVFGVNGILDAMNDVRSSISISRNSGVGKLISKIPRGMREAFVKVISNPIVEGVTFATIAYQFGYSINEVVKGNHHPLNYYWTASSGIKLASMSMKPISMGVSAAVKGLSATTKVLRVISTVRKLSVVTAVIDTVIAIDITTYETVEYVKTIADHIKKAAEKILRENSNIAAVVQGVNSIEEKYSEVIKFEGGESCDQRLDNCNTGEICKFEKKYGDITFSSIGREVSLISLDISKVLPLEHSTLDGEEVYLIDENIKHLPHITLDEYNNGLRVVSVPSHFHANSPTCSGVINKEYISNGHCLHPQNNKCNSDKVYRECTQTFTLSGRPFIFANERASILSPILYLSGPNQLTAAENYPAMMFVPEDYEGSKYHNNTFIINYDTHGHLIGGTESNNTVVMNYNASTISVVLHQYGSIIMEDSQPGIGLLNIHSYVSHSTANQNITTGCKTRYVDAGEGGGSNFIQHHDVNCQDEDYEVRKVRKNDTHFRSIKRTIFIVDESSGSGASIRFNNLESKKNLDIISIENIDIARLRINEYQTGYRLDILDCGEQGTIVSVEIDSFEKLVIQLKKVGITKTIIVQNKSLPDIIGDMAYQIKLNHSGTYVNRKIMDNSKKRSKAVIIADIPGSENTTAYVFAKEIADSSKNLGIIVSQIELIKGDITLHYAVNNINQIKLILNNGTGISAGERENYNSLLFEAIENGNFNDVKDFLDKGAEIEAEKSGFTALTYSLDCKKDYIVYFLLEMGADVNNRGKNNIWPLELAVHLGDLNLVKELVSKGVNICPENYGCEKLPETANKAGNPEIADFLREKQSEGPVQRKRRHHHGDHLHHHSLRKLLATDLSNQPEIAASSANQKSSWINVFANTMVDAVKGVSKFIFSPFKPAIDMEHSQSSKAMTTQSIDTNGTLLLLDVFIRKITGQKYISTADQPTISLPQAQCYASDIINGFEKVLKETAVKSGISVTNLNFDPMKPQSDIVGQLRNGKFSEISKTLYSSAKQACPERKQTKKFLSRLETSIEEFLDKKEKEFSSIGPKRKIEEAKQIRKQKLCNSAHFITDNPTIASFANVSRVTRVGAHRKNLKTSNQGRKKTLSAYHQGQQCQMHLSIQNALVFLLFELYRQIPQDILLPLLPQPDVLYYHIQGILQETQIQKTCMQVLSAVLCEYSLDDFVVPNHLLYRLFHQYHNPNLKWIGIDWDASFKQSERFERYNEVFLQLIKEGHIYACYETREELEIKRKLQLKQGLPPVYDRSALLLTEQEKIHYEQEGRRPHFRFRLDRNEVVKWNDEVKGEINIATSSVSDPVVKREDGIYTYMLPSVIDDVDLNVTHVVRGEDHVTNTAVQIQMIKALKAKIPIFTHLSLLHFDDSKISKRKGGLNIKSIREDETEPMALVSYLVKLGTSNPIEACACMQSLIDSFDIKKFSSASVQFSLSEVYKLNSKVLQQMPFEMVQDRLNQIGVDSSEFWYFIRNNIERFSEVAKWWKICKSDIEPVIFDKELIKIAFNALPQGDCNENTLSEWVKAIRQTVDIKAKDLFMQLRSALTGTETGPELAKLLIFIGKENIIASIMALSKFLDPRNDLCFKKIFGTEKNKNILIHFLNDILGFTEINAIQEVEFLSTIMDPEVASDKQSIVDVLCKDSLGNRFVVEMQLARDKGFEKRAQLYAAKAYSRQLDKSGNYIDLKKVFFIAISNCNLLPEEVDYISTHNIRDIKTNGHYLKDFQFIFIELPKFSKSKVEQLESIVERWCFFFKYAEETTEEDLKEIAEKAPIIKLAYDELDKFRWNEKDLVAYEERIMDLRKEEAILEYRLDLAEEKGIEKGKIEVAKAMLANNVDVNTIVKFTGLSISEIEELSVNGYLYVFAGKNSLMVLNKTFNENTAKLLNKNVFNKISHLIIPSNTIRPLAKPHIISDAPYILSSQSSETGIQEKKSASRAGMTPTMGTNLSLASLETVNLVRNKAKDSDLIVAFGSGTVNDICKYASYLEKKDYISFPTAASMNGYTSANASILVNGYKKSFKAHLPRAIYIDIDILTNAPLRLTLSGFADFICRSTVQADWLLSHLLLGTEYNELPFTLVRDLEQILLREYTALTKRSRKVVLLLMEVLLISGLGMVISKGSYSASQGEHMIAHAMEMVTRDHSSLHGEKIAVTTITMANLQEKILSIQNPIINPTTLDVKHITQCFGNTEFIKILEQKQIMQQKIQEIICKEWTNISNLIKQNLLPAKYLQKIFEDLSIPHLPEHLSWNKEQYYKVVDLAFATRDRFTFLDLANCIEENSRVKYHMTLSTAPQGMYPKHQNLSFHSGDNEHQLPLFQQHIRSKRANFRTPKASPIIYRYKRYGDQKVRRKVLQNRVSGAATLSGSI</sequence>
<dbReference type="InterPro" id="IPR020751">
    <property type="entry name" value="aa-tRNA-synth_I_codon-bd_sub2"/>
</dbReference>
<evidence type="ECO:0000256" key="5">
    <source>
        <dbReference type="ARBA" id="ARBA00022598"/>
    </source>
</evidence>
<dbReference type="SUPFAM" id="SSF56796">
    <property type="entry name" value="Dehydroquinate synthase-like"/>
    <property type="match status" value="1"/>
</dbReference>
<dbReference type="InterPro" id="IPR032837">
    <property type="entry name" value="G1PDH"/>
</dbReference>
<dbReference type="InterPro" id="IPR003653">
    <property type="entry name" value="Peptidase_C48_C"/>
</dbReference>
<dbReference type="Gene3D" id="3.40.50.620">
    <property type="entry name" value="HUPs"/>
    <property type="match status" value="1"/>
</dbReference>
<keyword evidence="4" id="KW-0444">Lipid biosynthesis</keyword>
<keyword evidence="6" id="KW-0645">Protease</keyword>
<dbReference type="STRING" id="7395.A0A1A9VKG6"/>
<dbReference type="SUPFAM" id="SSF48163">
    <property type="entry name" value="An anticodon-binding domain of class I aminoacyl-tRNA synthetases"/>
    <property type="match status" value="1"/>
</dbReference>
<dbReference type="InterPro" id="IPR014729">
    <property type="entry name" value="Rossmann-like_a/b/a_fold"/>
</dbReference>